<organism evidence="1 2">
    <name type="scientific">Candidatus Yanofskybacteria bacterium GW2011_GWE2_40_11</name>
    <dbReference type="NCBI Taxonomy" id="1619033"/>
    <lineage>
        <taxon>Bacteria</taxon>
        <taxon>Candidatus Yanofskyibacteriota</taxon>
    </lineage>
</organism>
<accession>A0A0G0T1D6</accession>
<evidence type="ECO:0000313" key="1">
    <source>
        <dbReference type="EMBL" id="KKR40930.1"/>
    </source>
</evidence>
<comment type="caution">
    <text evidence="1">The sequence shown here is derived from an EMBL/GenBank/DDBJ whole genome shotgun (WGS) entry which is preliminary data.</text>
</comment>
<proteinExistence type="predicted"/>
<dbReference type="EMBL" id="LBXZ01000003">
    <property type="protein sequence ID" value="KKR40930.1"/>
    <property type="molecule type" value="Genomic_DNA"/>
</dbReference>
<dbReference type="AlphaFoldDB" id="A0A0G0T1D6"/>
<protein>
    <submittedName>
        <fullName evidence="1">Uncharacterized protein</fullName>
    </submittedName>
</protein>
<gene>
    <name evidence="1" type="ORF">UT75_C0003G0060</name>
</gene>
<evidence type="ECO:0000313" key="2">
    <source>
        <dbReference type="Proteomes" id="UP000034072"/>
    </source>
</evidence>
<sequence>MFGLSRSREFPIKISSDQLKYAREQLMMILAGKRTSLGISRGHEANWQQYLFRQLDSQKFYVSMMYRIAHDHSSLERVDKPERNINEAQAMITAIGLIYAAMYKALGNRLPKLTQDMFDEYLQDMANFGERAFYEFSSKLKSLSGDGDIGLVCLRNINASGQESAGTFLAKVYIDLLLQQIEGELARK</sequence>
<dbReference type="Proteomes" id="UP000034072">
    <property type="component" value="Unassembled WGS sequence"/>
</dbReference>
<name>A0A0G0T1D6_9BACT</name>
<reference evidence="1 2" key="1">
    <citation type="journal article" date="2015" name="Nature">
        <title>rRNA introns, odd ribosomes, and small enigmatic genomes across a large radiation of phyla.</title>
        <authorList>
            <person name="Brown C.T."/>
            <person name="Hug L.A."/>
            <person name="Thomas B.C."/>
            <person name="Sharon I."/>
            <person name="Castelle C.J."/>
            <person name="Singh A."/>
            <person name="Wilkins M.J."/>
            <person name="Williams K.H."/>
            <person name="Banfield J.F."/>
        </authorList>
    </citation>
    <scope>NUCLEOTIDE SEQUENCE [LARGE SCALE GENOMIC DNA]</scope>
</reference>